<dbReference type="GeneID" id="17261162"/>
<protein>
    <recommendedName>
        <fullName evidence="3">Methyltransferase FkbM domain-containing protein</fullName>
    </recommendedName>
</protein>
<evidence type="ECO:0000313" key="1">
    <source>
        <dbReference type="EnsemblProtists" id="EOD15011"/>
    </source>
</evidence>
<dbReference type="HOGENOM" id="CLU_640031_0_0_1"/>
<sequence length="429" mass="46779">MLDARADAIAVPSWRRRLGTGLLFILATAVLVALVPSDGLTHDATGGRRLSSSPPFASSAPRHVHPWAQRLHTHAAEPRSTVAREAAARAAATPVEDAPLVGTCSQPRNIFIDAGVNWCNTIRLFEDIEYGKNATFATALPAPYDVYGLEASPLIQPFAEQYFRWLNGLLDDEPETCLPRSGSTAHLKKYSSVYGCLHADANRMRQCMWQKLTKHLNALRPDPRLNSSTLIAERLDGARQQCGPPPQNRFTFLPAAAGHSGDNAWLEFYGPPQQLVRGGSIPKQFAPPSLKDGRYDFRVRVVNLPLWLAASFTTSDHVVLKMDVEGSEHGILEEMVGRGIMGLIDVLSLECHGSGGNCENLLARVRQAHPRIRLLKEGWDHSGYDSHSTLNSDEQAAVAKACEAFDPARFTLSHRPTGPATTPGPAALP</sequence>
<dbReference type="AlphaFoldDB" id="A0A0D3IUS6"/>
<evidence type="ECO:0008006" key="3">
    <source>
        <dbReference type="Google" id="ProtNLM"/>
    </source>
</evidence>
<organism evidence="1 2">
    <name type="scientific">Emiliania huxleyi (strain CCMP1516)</name>
    <dbReference type="NCBI Taxonomy" id="280463"/>
    <lineage>
        <taxon>Eukaryota</taxon>
        <taxon>Haptista</taxon>
        <taxon>Haptophyta</taxon>
        <taxon>Prymnesiophyceae</taxon>
        <taxon>Isochrysidales</taxon>
        <taxon>Noelaerhabdaceae</taxon>
        <taxon>Emiliania</taxon>
    </lineage>
</organism>
<reference evidence="2" key="1">
    <citation type="journal article" date="2013" name="Nature">
        <title>Pan genome of the phytoplankton Emiliania underpins its global distribution.</title>
        <authorList>
            <person name="Read B.A."/>
            <person name="Kegel J."/>
            <person name="Klute M.J."/>
            <person name="Kuo A."/>
            <person name="Lefebvre S.C."/>
            <person name="Maumus F."/>
            <person name="Mayer C."/>
            <person name="Miller J."/>
            <person name="Monier A."/>
            <person name="Salamov A."/>
            <person name="Young J."/>
            <person name="Aguilar M."/>
            <person name="Claverie J.M."/>
            <person name="Frickenhaus S."/>
            <person name="Gonzalez K."/>
            <person name="Herman E.K."/>
            <person name="Lin Y.C."/>
            <person name="Napier J."/>
            <person name="Ogata H."/>
            <person name="Sarno A.F."/>
            <person name="Shmutz J."/>
            <person name="Schroeder D."/>
            <person name="de Vargas C."/>
            <person name="Verret F."/>
            <person name="von Dassow P."/>
            <person name="Valentin K."/>
            <person name="Van de Peer Y."/>
            <person name="Wheeler G."/>
            <person name="Dacks J.B."/>
            <person name="Delwiche C.F."/>
            <person name="Dyhrman S.T."/>
            <person name="Glockner G."/>
            <person name="John U."/>
            <person name="Richards T."/>
            <person name="Worden A.Z."/>
            <person name="Zhang X."/>
            <person name="Grigoriev I.V."/>
            <person name="Allen A.E."/>
            <person name="Bidle K."/>
            <person name="Borodovsky M."/>
            <person name="Bowler C."/>
            <person name="Brownlee C."/>
            <person name="Cock J.M."/>
            <person name="Elias M."/>
            <person name="Gladyshev V.N."/>
            <person name="Groth M."/>
            <person name="Guda C."/>
            <person name="Hadaegh A."/>
            <person name="Iglesias-Rodriguez M.D."/>
            <person name="Jenkins J."/>
            <person name="Jones B.M."/>
            <person name="Lawson T."/>
            <person name="Leese F."/>
            <person name="Lindquist E."/>
            <person name="Lobanov A."/>
            <person name="Lomsadze A."/>
            <person name="Malik S.B."/>
            <person name="Marsh M.E."/>
            <person name="Mackinder L."/>
            <person name="Mock T."/>
            <person name="Mueller-Roeber B."/>
            <person name="Pagarete A."/>
            <person name="Parker M."/>
            <person name="Probert I."/>
            <person name="Quesneville H."/>
            <person name="Raines C."/>
            <person name="Rensing S.A."/>
            <person name="Riano-Pachon D.M."/>
            <person name="Richier S."/>
            <person name="Rokitta S."/>
            <person name="Shiraiwa Y."/>
            <person name="Soanes D.M."/>
            <person name="van der Giezen M."/>
            <person name="Wahlund T.M."/>
            <person name="Williams B."/>
            <person name="Wilson W."/>
            <person name="Wolfe G."/>
            <person name="Wurch L.L."/>
        </authorList>
    </citation>
    <scope>NUCLEOTIDE SEQUENCE</scope>
</reference>
<dbReference type="EnsemblProtists" id="EOD15011">
    <property type="protein sequence ID" value="EOD15011"/>
    <property type="gene ID" value="EMIHUDRAFT_119546"/>
</dbReference>
<keyword evidence="2" id="KW-1185">Reference proteome</keyword>
<dbReference type="RefSeq" id="XP_005767440.1">
    <property type="nucleotide sequence ID" value="XM_005767383.1"/>
</dbReference>
<reference evidence="1" key="2">
    <citation type="submission" date="2024-10" db="UniProtKB">
        <authorList>
            <consortium name="EnsemblProtists"/>
        </authorList>
    </citation>
    <scope>IDENTIFICATION</scope>
</reference>
<dbReference type="PaxDb" id="2903-EOD15011"/>
<name>A0A0D3IUS6_EMIH1</name>
<accession>A0A0D3IUS6</accession>
<evidence type="ECO:0000313" key="2">
    <source>
        <dbReference type="Proteomes" id="UP000013827"/>
    </source>
</evidence>
<dbReference type="KEGG" id="ehx:EMIHUDRAFT_119546"/>
<dbReference type="Proteomes" id="UP000013827">
    <property type="component" value="Unassembled WGS sequence"/>
</dbReference>
<proteinExistence type="predicted"/>